<dbReference type="RefSeq" id="WP_155301893.1">
    <property type="nucleotide sequence ID" value="NZ_AP021875.1"/>
</dbReference>
<dbReference type="Proteomes" id="UP000427769">
    <property type="component" value="Chromosome"/>
</dbReference>
<dbReference type="EMBL" id="AP021875">
    <property type="protein sequence ID" value="BBO72712.1"/>
    <property type="molecule type" value="Genomic_DNA"/>
</dbReference>
<proteinExistence type="predicted"/>
<keyword evidence="2" id="KW-1185">Reference proteome</keyword>
<protein>
    <submittedName>
        <fullName evidence="1">Uncharacterized protein</fullName>
    </submittedName>
</protein>
<sequence>MAKFSIVYKIISKKDQRNMHIDALDKNDSVAKSKMKLSQLYGNDYKIISSAKIGN</sequence>
<evidence type="ECO:0000313" key="2">
    <source>
        <dbReference type="Proteomes" id="UP000427769"/>
    </source>
</evidence>
<accession>A0A5K7YSA2</accession>
<gene>
    <name evidence="1" type="ORF">DSCW_01290</name>
</gene>
<dbReference type="AlphaFoldDB" id="A0A5K7YSA2"/>
<dbReference type="KEGG" id="dwd:DSCW_01290"/>
<reference evidence="1 2" key="1">
    <citation type="submission" date="2019-11" db="EMBL/GenBank/DDBJ databases">
        <title>Comparative genomics of hydrocarbon-degrading Desulfosarcina strains.</title>
        <authorList>
            <person name="Watanabe M."/>
            <person name="Kojima H."/>
            <person name="Fukui M."/>
        </authorList>
    </citation>
    <scope>NUCLEOTIDE SEQUENCE [LARGE SCALE GENOMIC DNA]</scope>
    <source>
        <strain evidence="1 2">PP31</strain>
    </source>
</reference>
<evidence type="ECO:0000313" key="1">
    <source>
        <dbReference type="EMBL" id="BBO72712.1"/>
    </source>
</evidence>
<organism evidence="1 2">
    <name type="scientific">Desulfosarcina widdelii</name>
    <dbReference type="NCBI Taxonomy" id="947919"/>
    <lineage>
        <taxon>Bacteria</taxon>
        <taxon>Pseudomonadati</taxon>
        <taxon>Thermodesulfobacteriota</taxon>
        <taxon>Desulfobacteria</taxon>
        <taxon>Desulfobacterales</taxon>
        <taxon>Desulfosarcinaceae</taxon>
        <taxon>Desulfosarcina</taxon>
    </lineage>
</organism>
<name>A0A5K7YSA2_9BACT</name>